<dbReference type="EMBL" id="KV878978">
    <property type="protein sequence ID" value="OJJ99358.1"/>
    <property type="molecule type" value="Genomic_DNA"/>
</dbReference>
<protein>
    <recommendedName>
        <fullName evidence="6">GRF-type domain-containing protein</fullName>
    </recommendedName>
</protein>
<evidence type="ECO:0000259" key="6">
    <source>
        <dbReference type="PROSITE" id="PS51999"/>
    </source>
</evidence>
<feature type="region of interest" description="Disordered" evidence="5">
    <location>
        <begin position="166"/>
        <end position="265"/>
    </location>
</feature>
<dbReference type="OMA" id="WFWTCAQ"/>
<organism evidence="7 8">
    <name type="scientific">Aspergillus aculeatus (strain ATCC 16872 / CBS 172.66 / WB 5094)</name>
    <dbReference type="NCBI Taxonomy" id="690307"/>
    <lineage>
        <taxon>Eukaryota</taxon>
        <taxon>Fungi</taxon>
        <taxon>Dikarya</taxon>
        <taxon>Ascomycota</taxon>
        <taxon>Pezizomycotina</taxon>
        <taxon>Eurotiomycetes</taxon>
        <taxon>Eurotiomycetidae</taxon>
        <taxon>Eurotiales</taxon>
        <taxon>Aspergillaceae</taxon>
        <taxon>Aspergillus</taxon>
        <taxon>Aspergillus subgen. Circumdati</taxon>
    </lineage>
</organism>
<evidence type="ECO:0000256" key="3">
    <source>
        <dbReference type="ARBA" id="ARBA00022833"/>
    </source>
</evidence>
<dbReference type="RefSeq" id="XP_020055698.1">
    <property type="nucleotide sequence ID" value="XM_020196373.1"/>
</dbReference>
<feature type="region of interest" description="Disordered" evidence="5">
    <location>
        <begin position="71"/>
        <end position="139"/>
    </location>
</feature>
<gene>
    <name evidence="7" type="ORF">ASPACDRAFT_120713</name>
</gene>
<keyword evidence="1" id="KW-0479">Metal-binding</keyword>
<evidence type="ECO:0000256" key="5">
    <source>
        <dbReference type="SAM" id="MobiDB-lite"/>
    </source>
</evidence>
<feature type="compositionally biased region" description="Basic and acidic residues" evidence="5">
    <location>
        <begin position="199"/>
        <end position="211"/>
    </location>
</feature>
<keyword evidence="8" id="KW-1185">Reference proteome</keyword>
<reference evidence="8" key="1">
    <citation type="journal article" date="2017" name="Genome Biol.">
        <title>Comparative genomics reveals high biological diversity and specific adaptations in the industrially and medically important fungal genus Aspergillus.</title>
        <authorList>
            <person name="de Vries R.P."/>
            <person name="Riley R."/>
            <person name="Wiebenga A."/>
            <person name="Aguilar-Osorio G."/>
            <person name="Amillis S."/>
            <person name="Uchima C.A."/>
            <person name="Anderluh G."/>
            <person name="Asadollahi M."/>
            <person name="Askin M."/>
            <person name="Barry K."/>
            <person name="Battaglia E."/>
            <person name="Bayram O."/>
            <person name="Benocci T."/>
            <person name="Braus-Stromeyer S.A."/>
            <person name="Caldana C."/>
            <person name="Canovas D."/>
            <person name="Cerqueira G.C."/>
            <person name="Chen F."/>
            <person name="Chen W."/>
            <person name="Choi C."/>
            <person name="Clum A."/>
            <person name="Dos Santos R.A."/>
            <person name="Damasio A.R."/>
            <person name="Diallinas G."/>
            <person name="Emri T."/>
            <person name="Fekete E."/>
            <person name="Flipphi M."/>
            <person name="Freyberg S."/>
            <person name="Gallo A."/>
            <person name="Gournas C."/>
            <person name="Habgood R."/>
            <person name="Hainaut M."/>
            <person name="Harispe M.L."/>
            <person name="Henrissat B."/>
            <person name="Hilden K.S."/>
            <person name="Hope R."/>
            <person name="Hossain A."/>
            <person name="Karabika E."/>
            <person name="Karaffa L."/>
            <person name="Karanyi Z."/>
            <person name="Krasevec N."/>
            <person name="Kuo A."/>
            <person name="Kusch H."/>
            <person name="LaButti K."/>
            <person name="Lagendijk E.L."/>
            <person name="Lapidus A."/>
            <person name="Levasseur A."/>
            <person name="Lindquist E."/>
            <person name="Lipzen A."/>
            <person name="Logrieco A.F."/>
            <person name="MacCabe A."/>
            <person name="Maekelae M.R."/>
            <person name="Malavazi I."/>
            <person name="Melin P."/>
            <person name="Meyer V."/>
            <person name="Mielnichuk N."/>
            <person name="Miskei M."/>
            <person name="Molnar A.P."/>
            <person name="Mule G."/>
            <person name="Ngan C.Y."/>
            <person name="Orejas M."/>
            <person name="Orosz E."/>
            <person name="Ouedraogo J.P."/>
            <person name="Overkamp K.M."/>
            <person name="Park H.-S."/>
            <person name="Perrone G."/>
            <person name="Piumi F."/>
            <person name="Punt P.J."/>
            <person name="Ram A.F."/>
            <person name="Ramon A."/>
            <person name="Rauscher S."/>
            <person name="Record E."/>
            <person name="Riano-Pachon D.M."/>
            <person name="Robert V."/>
            <person name="Roehrig J."/>
            <person name="Ruller R."/>
            <person name="Salamov A."/>
            <person name="Salih N.S."/>
            <person name="Samson R.A."/>
            <person name="Sandor E."/>
            <person name="Sanguinetti M."/>
            <person name="Schuetze T."/>
            <person name="Sepcic K."/>
            <person name="Shelest E."/>
            <person name="Sherlock G."/>
            <person name="Sophianopoulou V."/>
            <person name="Squina F.M."/>
            <person name="Sun H."/>
            <person name="Susca A."/>
            <person name="Todd R.B."/>
            <person name="Tsang A."/>
            <person name="Unkles S.E."/>
            <person name="van de Wiele N."/>
            <person name="van Rossen-Uffink D."/>
            <person name="Oliveira J.V."/>
            <person name="Vesth T.C."/>
            <person name="Visser J."/>
            <person name="Yu J.-H."/>
            <person name="Zhou M."/>
            <person name="Andersen M.R."/>
            <person name="Archer D.B."/>
            <person name="Baker S.E."/>
            <person name="Benoit I."/>
            <person name="Brakhage A.A."/>
            <person name="Braus G.H."/>
            <person name="Fischer R."/>
            <person name="Frisvad J.C."/>
            <person name="Goldman G.H."/>
            <person name="Houbraken J."/>
            <person name="Oakley B."/>
            <person name="Pocsi I."/>
            <person name="Scazzocchio C."/>
            <person name="Seiboth B."/>
            <person name="vanKuyk P.A."/>
            <person name="Wortman J."/>
            <person name="Dyer P.S."/>
            <person name="Grigoriev I.V."/>
        </authorList>
    </citation>
    <scope>NUCLEOTIDE SEQUENCE [LARGE SCALE GENOMIC DNA]</scope>
    <source>
        <strain evidence="8">ATCC 16872 / CBS 172.66 / WB 5094</strain>
    </source>
</reference>
<dbReference type="AlphaFoldDB" id="A0A1L9WTA2"/>
<feature type="compositionally biased region" description="Polar residues" evidence="5">
    <location>
        <begin position="214"/>
        <end position="226"/>
    </location>
</feature>
<dbReference type="GeneID" id="30970187"/>
<keyword evidence="3" id="KW-0862">Zinc</keyword>
<evidence type="ECO:0000313" key="7">
    <source>
        <dbReference type="EMBL" id="OJJ99358.1"/>
    </source>
</evidence>
<dbReference type="STRING" id="690307.A0A1L9WTA2"/>
<keyword evidence="2 4" id="KW-0863">Zinc-finger</keyword>
<name>A0A1L9WTA2_ASPA1</name>
<dbReference type="VEuPathDB" id="FungiDB:ASPACDRAFT_120713"/>
<dbReference type="OrthoDB" id="430051at2759"/>
<sequence>MISPSPRKAIRLNGLFVEGMWHCNCPVRKPANKFQCKNHGTNHGRYFYTCESKKCDFFLWASDAELREKATVLSNSRSEPDPATAQTPTKRPRVYNGLLTPQTEPRIHRHSPATGGGQQKQQQQQQQHSHMFSRSAKARMMSEDIDEFEWDDEVGAEVGKLLDVKPIRRPNFGPPKAHQGPAPRAHQPPPSLTSPVKRKWSDTEDDHESKLGRHTSTASFAQVTPRSHTDRVPSFSSATAAPPSSMEISMSPTPTRFRDAMAGGDETPLDASQLASQAVRILEGHRVALPKQAQEELMSLLDKYDLKMKGIIRGRDISRVALKKKDEQIEELNARLAKLEGRR</sequence>
<evidence type="ECO:0000256" key="4">
    <source>
        <dbReference type="PROSITE-ProRule" id="PRU01343"/>
    </source>
</evidence>
<feature type="compositionally biased region" description="Low complexity" evidence="5">
    <location>
        <begin position="233"/>
        <end position="245"/>
    </location>
</feature>
<evidence type="ECO:0000313" key="8">
    <source>
        <dbReference type="Proteomes" id="UP000184546"/>
    </source>
</evidence>
<accession>A0A1L9WTA2</accession>
<dbReference type="InterPro" id="IPR010666">
    <property type="entry name" value="Znf_GRF"/>
</dbReference>
<evidence type="ECO:0000256" key="1">
    <source>
        <dbReference type="ARBA" id="ARBA00022723"/>
    </source>
</evidence>
<dbReference type="Proteomes" id="UP000184546">
    <property type="component" value="Unassembled WGS sequence"/>
</dbReference>
<dbReference type="PROSITE" id="PS51999">
    <property type="entry name" value="ZF_GRF"/>
    <property type="match status" value="1"/>
</dbReference>
<dbReference type="GO" id="GO:0008270">
    <property type="term" value="F:zinc ion binding"/>
    <property type="evidence" value="ECO:0007669"/>
    <property type="project" value="UniProtKB-KW"/>
</dbReference>
<feature type="domain" description="GRF-type" evidence="6">
    <location>
        <begin position="25"/>
        <end position="64"/>
    </location>
</feature>
<proteinExistence type="predicted"/>
<evidence type="ECO:0000256" key="2">
    <source>
        <dbReference type="ARBA" id="ARBA00022771"/>
    </source>
</evidence>